<keyword evidence="2" id="KW-0812">Transmembrane</keyword>
<protein>
    <submittedName>
        <fullName evidence="3">Uncharacterized protein</fullName>
    </submittedName>
</protein>
<dbReference type="EMBL" id="PSQG01000004">
    <property type="protein sequence ID" value="RCH45394.1"/>
    <property type="molecule type" value="Genomic_DNA"/>
</dbReference>
<feature type="transmembrane region" description="Helical" evidence="2">
    <location>
        <begin position="33"/>
        <end position="55"/>
    </location>
</feature>
<evidence type="ECO:0000313" key="4">
    <source>
        <dbReference type="Proteomes" id="UP000253208"/>
    </source>
</evidence>
<evidence type="ECO:0000256" key="1">
    <source>
        <dbReference type="SAM" id="MobiDB-lite"/>
    </source>
</evidence>
<keyword evidence="2" id="KW-0472">Membrane</keyword>
<dbReference type="AlphaFoldDB" id="A0A367G5U9"/>
<dbReference type="Proteomes" id="UP000253208">
    <property type="component" value="Unassembled WGS sequence"/>
</dbReference>
<name>A0A367G5U9_9FIRM</name>
<keyword evidence="2" id="KW-1133">Transmembrane helix</keyword>
<organism evidence="3 4">
    <name type="scientific">Blautia obeum</name>
    <dbReference type="NCBI Taxonomy" id="40520"/>
    <lineage>
        <taxon>Bacteria</taxon>
        <taxon>Bacillati</taxon>
        <taxon>Bacillota</taxon>
        <taxon>Clostridia</taxon>
        <taxon>Lachnospirales</taxon>
        <taxon>Lachnospiraceae</taxon>
        <taxon>Blautia</taxon>
    </lineage>
</organism>
<feature type="compositionally biased region" description="Basic and acidic residues" evidence="1">
    <location>
        <begin position="1"/>
        <end position="21"/>
    </location>
</feature>
<comment type="caution">
    <text evidence="3">The sequence shown here is derived from an EMBL/GenBank/DDBJ whole genome shotgun (WGS) entry which is preliminary data.</text>
</comment>
<feature type="region of interest" description="Disordered" evidence="1">
    <location>
        <begin position="1"/>
        <end position="29"/>
    </location>
</feature>
<sequence length="142" mass="15357">MEEQKRENKEELQQETAEEKNSGQGNSSTRSSLLWIFAGGYLVYTGYRLCASVISGAEDSGMVFLAAGGIFVVIGAVLLIMAIRNLAKAGAQKHELEEAAAKKAAEEASQNPETVAKKKMSIAERAHLAENLDDAPEEKDEK</sequence>
<reference evidence="3 4" key="1">
    <citation type="submission" date="2018-02" db="EMBL/GenBank/DDBJ databases">
        <title>Complete genome sequencing of Faecalibacterium prausnitzii strains isolated from the human gut.</title>
        <authorList>
            <person name="Fitzgerald B.C."/>
            <person name="Shkoporov A.N."/>
            <person name="Ross P.R."/>
            <person name="Hill C."/>
        </authorList>
    </citation>
    <scope>NUCLEOTIDE SEQUENCE [LARGE SCALE GENOMIC DNA]</scope>
    <source>
        <strain evidence="3 4">APC942/31-1</strain>
    </source>
</reference>
<gene>
    <name evidence="3" type="ORF">C4886_03420</name>
</gene>
<feature type="transmembrane region" description="Helical" evidence="2">
    <location>
        <begin position="61"/>
        <end position="83"/>
    </location>
</feature>
<evidence type="ECO:0000256" key="2">
    <source>
        <dbReference type="SAM" id="Phobius"/>
    </source>
</evidence>
<proteinExistence type="predicted"/>
<evidence type="ECO:0000313" key="3">
    <source>
        <dbReference type="EMBL" id="RCH45394.1"/>
    </source>
</evidence>
<dbReference type="RefSeq" id="WP_114001705.1">
    <property type="nucleotide sequence ID" value="NZ_PSQG01000004.1"/>
</dbReference>
<accession>A0A367G5U9</accession>